<dbReference type="Pfam" id="PF00432">
    <property type="entry name" value="Prenyltrans"/>
    <property type="match status" value="1"/>
</dbReference>
<dbReference type="OrthoDB" id="24893at2759"/>
<dbReference type="FunFam" id="1.50.10.20:FF:000021">
    <property type="entry name" value="Geranylgeranyl transferase type-1 subunit beta"/>
    <property type="match status" value="1"/>
</dbReference>
<evidence type="ECO:0000256" key="4">
    <source>
        <dbReference type="ARBA" id="ARBA00012700"/>
    </source>
</evidence>
<dbReference type="CDD" id="cd02895">
    <property type="entry name" value="GGTase-I"/>
    <property type="match status" value="1"/>
</dbReference>
<evidence type="ECO:0000256" key="9">
    <source>
        <dbReference type="ARBA" id="ARBA00022737"/>
    </source>
</evidence>
<evidence type="ECO:0000256" key="5">
    <source>
        <dbReference type="ARBA" id="ARBA00020603"/>
    </source>
</evidence>
<evidence type="ECO:0000256" key="3">
    <source>
        <dbReference type="ARBA" id="ARBA00010497"/>
    </source>
</evidence>
<evidence type="ECO:0000259" key="13">
    <source>
        <dbReference type="Pfam" id="PF00432"/>
    </source>
</evidence>
<dbReference type="EMBL" id="LFYR01000320">
    <property type="protein sequence ID" value="KMZ74466.1"/>
    <property type="molecule type" value="Genomic_DNA"/>
</dbReference>
<keyword evidence="11" id="KW-0460">Magnesium</keyword>
<comment type="cofactor">
    <cofactor evidence="2">
        <name>Zn(2+)</name>
        <dbReference type="ChEBI" id="CHEBI:29105"/>
    </cofactor>
</comment>
<dbReference type="GO" id="GO:0046872">
    <property type="term" value="F:metal ion binding"/>
    <property type="evidence" value="ECO:0007669"/>
    <property type="project" value="UniProtKB-KW"/>
</dbReference>
<dbReference type="GO" id="GO:0004662">
    <property type="term" value="F:CAAX-protein geranylgeranyltransferase activity"/>
    <property type="evidence" value="ECO:0007669"/>
    <property type="project" value="UniProtKB-EC"/>
</dbReference>
<protein>
    <recommendedName>
        <fullName evidence="5">Geranylgeranyl transferase type-1 subunit beta</fullName>
        <ecNumber evidence="4">2.5.1.59</ecNumber>
    </recommendedName>
    <alternativeName>
        <fullName evidence="12">Geranylgeranyl transferase type I subunit beta</fullName>
    </alternativeName>
</protein>
<evidence type="ECO:0000256" key="10">
    <source>
        <dbReference type="ARBA" id="ARBA00022833"/>
    </source>
</evidence>
<dbReference type="AlphaFoldDB" id="A0A0K9PZK9"/>
<evidence type="ECO:0000256" key="8">
    <source>
        <dbReference type="ARBA" id="ARBA00022723"/>
    </source>
</evidence>
<dbReference type="OMA" id="RWCLMRQ"/>
<comment type="caution">
    <text evidence="14">The sequence shown here is derived from an EMBL/GenBank/DDBJ whole genome shotgun (WGS) entry which is preliminary data.</text>
</comment>
<evidence type="ECO:0000256" key="12">
    <source>
        <dbReference type="ARBA" id="ARBA00031713"/>
    </source>
</evidence>
<evidence type="ECO:0000256" key="7">
    <source>
        <dbReference type="ARBA" id="ARBA00022679"/>
    </source>
</evidence>
<proteinExistence type="inferred from homology"/>
<keyword evidence="9" id="KW-0677">Repeat</keyword>
<dbReference type="InterPro" id="IPR008930">
    <property type="entry name" value="Terpenoid_cyclase/PrenylTrfase"/>
</dbReference>
<keyword evidence="15" id="KW-1185">Reference proteome</keyword>
<keyword evidence="6" id="KW-0637">Prenyltransferase</keyword>
<evidence type="ECO:0000256" key="11">
    <source>
        <dbReference type="ARBA" id="ARBA00022842"/>
    </source>
</evidence>
<comment type="cofactor">
    <cofactor evidence="1">
        <name>Mg(2+)</name>
        <dbReference type="ChEBI" id="CHEBI:18420"/>
    </cofactor>
</comment>
<keyword evidence="8" id="KW-0479">Metal-binding</keyword>
<organism evidence="14 15">
    <name type="scientific">Zostera marina</name>
    <name type="common">Eelgrass</name>
    <dbReference type="NCBI Taxonomy" id="29655"/>
    <lineage>
        <taxon>Eukaryota</taxon>
        <taxon>Viridiplantae</taxon>
        <taxon>Streptophyta</taxon>
        <taxon>Embryophyta</taxon>
        <taxon>Tracheophyta</taxon>
        <taxon>Spermatophyta</taxon>
        <taxon>Magnoliopsida</taxon>
        <taxon>Liliopsida</taxon>
        <taxon>Zosteraceae</taxon>
        <taxon>Zostera</taxon>
    </lineage>
</organism>
<dbReference type="Proteomes" id="UP000036987">
    <property type="component" value="Unassembled WGS sequence"/>
</dbReference>
<dbReference type="STRING" id="29655.A0A0K9PZK9"/>
<evidence type="ECO:0000256" key="6">
    <source>
        <dbReference type="ARBA" id="ARBA00022602"/>
    </source>
</evidence>
<accession>A0A0K9PZK9</accession>
<dbReference type="Gene3D" id="1.50.10.20">
    <property type="match status" value="1"/>
</dbReference>
<dbReference type="InterPro" id="IPR045089">
    <property type="entry name" value="PGGT1B-like"/>
</dbReference>
<dbReference type="SUPFAM" id="SSF48239">
    <property type="entry name" value="Terpenoid cyclases/Protein prenyltransferases"/>
    <property type="match status" value="1"/>
</dbReference>
<comment type="similarity">
    <text evidence="3">Belongs to the protein prenyltransferase subunit beta family.</text>
</comment>
<dbReference type="PANTHER" id="PTHR11774:SF4">
    <property type="entry name" value="GERANYLGERANYL TRANSFERASE TYPE-1 SUBUNIT BETA"/>
    <property type="match status" value="1"/>
</dbReference>
<dbReference type="GO" id="GO:0005953">
    <property type="term" value="C:CAAX-protein geranylgeranyltransferase complex"/>
    <property type="evidence" value="ECO:0000318"/>
    <property type="project" value="GO_Central"/>
</dbReference>
<dbReference type="InterPro" id="IPR041960">
    <property type="entry name" value="GGTase_I_beta"/>
</dbReference>
<evidence type="ECO:0000313" key="14">
    <source>
        <dbReference type="EMBL" id="KMZ74466.1"/>
    </source>
</evidence>
<dbReference type="InterPro" id="IPR001330">
    <property type="entry name" value="Prenyltrans"/>
</dbReference>
<dbReference type="EC" id="2.5.1.59" evidence="4"/>
<feature type="domain" description="Prenyltransferase alpha-alpha toroid" evidence="13">
    <location>
        <begin position="18"/>
        <end position="347"/>
    </location>
</feature>
<name>A0A0K9PZK9_ZOSMR</name>
<gene>
    <name evidence="14" type="ORF">ZOSMA_128G00220</name>
</gene>
<sequence>MSSNEDGIHSGDGEIGLFDVEKHVRYLEMMYEMLPSEYEGQEINHLTLAYFIISGLDVLGALDRVDKGRISNWVLSFQEHPENRITVNDVNFYGFYGSRTSQFLYDDTKVLRCNGSHLASTYSALSILKLIGFNMSDLDSNTIVISMKNLQQPDGSFMPINIGAEKDLRFVYCAAAICSLLNNWKGMDKEKAKEFICKCQSYDGGFGLVPGSESHGGATFCAIAALQLMGFIEANPLSNTTESSAVNVKLLLEWALQRQASDGGFQGRSNKDSDTCYAFWVCGVLKILGGQDFFDKTSLRKFLLSCQSQYGGFKKFPEMLFPDIYHSYYGFSAFSLLGEPGLKSMCVELGITAPIYL</sequence>
<evidence type="ECO:0000313" key="15">
    <source>
        <dbReference type="Proteomes" id="UP000036987"/>
    </source>
</evidence>
<keyword evidence="10" id="KW-0862">Zinc</keyword>
<reference evidence="15" key="1">
    <citation type="journal article" date="2016" name="Nature">
        <title>The genome of the seagrass Zostera marina reveals angiosperm adaptation to the sea.</title>
        <authorList>
            <person name="Olsen J.L."/>
            <person name="Rouze P."/>
            <person name="Verhelst B."/>
            <person name="Lin Y.-C."/>
            <person name="Bayer T."/>
            <person name="Collen J."/>
            <person name="Dattolo E."/>
            <person name="De Paoli E."/>
            <person name="Dittami S."/>
            <person name="Maumus F."/>
            <person name="Michel G."/>
            <person name="Kersting A."/>
            <person name="Lauritano C."/>
            <person name="Lohaus R."/>
            <person name="Toepel M."/>
            <person name="Tonon T."/>
            <person name="Vanneste K."/>
            <person name="Amirebrahimi M."/>
            <person name="Brakel J."/>
            <person name="Bostroem C."/>
            <person name="Chovatia M."/>
            <person name="Grimwood J."/>
            <person name="Jenkins J.W."/>
            <person name="Jueterbock A."/>
            <person name="Mraz A."/>
            <person name="Stam W.T."/>
            <person name="Tice H."/>
            <person name="Bornberg-Bauer E."/>
            <person name="Green P.J."/>
            <person name="Pearson G.A."/>
            <person name="Procaccini G."/>
            <person name="Duarte C.M."/>
            <person name="Schmutz J."/>
            <person name="Reusch T.B.H."/>
            <person name="Van de Peer Y."/>
        </authorList>
    </citation>
    <scope>NUCLEOTIDE SEQUENCE [LARGE SCALE GENOMIC DNA]</scope>
    <source>
        <strain evidence="15">cv. Finnish</strain>
    </source>
</reference>
<evidence type="ECO:0000256" key="2">
    <source>
        <dbReference type="ARBA" id="ARBA00001947"/>
    </source>
</evidence>
<dbReference type="PANTHER" id="PTHR11774">
    <property type="entry name" value="GERANYLGERANYL TRANSFERASE TYPE BETA SUBUNIT"/>
    <property type="match status" value="1"/>
</dbReference>
<keyword evidence="7 14" id="KW-0808">Transferase</keyword>
<evidence type="ECO:0000256" key="1">
    <source>
        <dbReference type="ARBA" id="ARBA00001946"/>
    </source>
</evidence>